<comment type="caution">
    <text evidence="1">The sequence shown here is derived from an EMBL/GenBank/DDBJ whole genome shotgun (WGS) entry which is preliminary data.</text>
</comment>
<evidence type="ECO:0000313" key="1">
    <source>
        <dbReference type="EMBL" id="EYA16276.1"/>
    </source>
</evidence>
<reference evidence="1 2" key="1">
    <citation type="submission" date="2014-02" db="EMBL/GenBank/DDBJ databases">
        <authorList>
            <person name="Sears C."/>
            <person name="Carroll K."/>
            <person name="Sack B.R."/>
            <person name="Qadri F."/>
            <person name="Myers L.L."/>
            <person name="Chung G.-T."/>
            <person name="Escheverria P."/>
            <person name="Fraser C.M."/>
            <person name="Sadzewicz L."/>
            <person name="Shefchek K.A."/>
            <person name="Tallon L."/>
            <person name="Das S.P."/>
            <person name="Daugherty S."/>
            <person name="Mongodin E.F."/>
        </authorList>
    </citation>
    <scope>NUCLEOTIDE SEQUENCE [LARGE SCALE GENOMIC DNA]</scope>
    <source>
        <strain evidence="1 2">1007-1-F #10</strain>
    </source>
</reference>
<protein>
    <submittedName>
        <fullName evidence="1">Uncharacterized protein</fullName>
    </submittedName>
</protein>
<name>A0AAN4N2C2_BACFG</name>
<proteinExistence type="predicted"/>
<evidence type="ECO:0000313" key="2">
    <source>
        <dbReference type="Proteomes" id="UP000022433"/>
    </source>
</evidence>
<dbReference type="Proteomes" id="UP000022433">
    <property type="component" value="Unassembled WGS sequence"/>
</dbReference>
<dbReference type="EMBL" id="JGEA01000005">
    <property type="protein sequence ID" value="EYA16276.1"/>
    <property type="molecule type" value="Genomic_DNA"/>
</dbReference>
<dbReference type="AlphaFoldDB" id="A0AAN4N2C2"/>
<sequence>MVLAVLFPKGEGGLSTRADPLAAHLFQPVRACFLAGNDKRQCHRHRRQQQDQIQSSHIGSILKFYKKSFFHTV</sequence>
<accession>A0AAN4N2C2</accession>
<organism evidence="1 2">
    <name type="scientific">Bacteroides fragilis str. 1007-1-F #10</name>
    <dbReference type="NCBI Taxonomy" id="1339295"/>
    <lineage>
        <taxon>Bacteria</taxon>
        <taxon>Pseudomonadati</taxon>
        <taxon>Bacteroidota</taxon>
        <taxon>Bacteroidia</taxon>
        <taxon>Bacteroidales</taxon>
        <taxon>Bacteroidaceae</taxon>
        <taxon>Bacteroides</taxon>
    </lineage>
</organism>
<gene>
    <name evidence="1" type="ORF">M104_0425</name>
</gene>